<reference evidence="6 7" key="1">
    <citation type="submission" date="2018-08" db="EMBL/GenBank/DDBJ databases">
        <title>Bacillus chawlae sp. nov., Bacillus glennii sp. nov., and Bacillus saganii sp. nov. Isolated from the Vehicle Assembly Building at Kennedy Space Center where the Viking Spacecraft were Assembled.</title>
        <authorList>
            <person name="Seuylemezian A."/>
            <person name="Vaishampayan P."/>
        </authorList>
    </citation>
    <scope>NUCLEOTIDE SEQUENCE [LARGE SCALE GENOMIC DNA]</scope>
    <source>
        <strain evidence="6 7">V44-8</strain>
    </source>
</reference>
<dbReference type="PANTHER" id="PTHR11496:SF102">
    <property type="entry name" value="ALCOHOL DEHYDROGENASE 4"/>
    <property type="match status" value="1"/>
</dbReference>
<dbReference type="Gene3D" id="3.40.50.1970">
    <property type="match status" value="1"/>
</dbReference>
<dbReference type="RefSeq" id="WP_117321280.1">
    <property type="nucleotide sequence ID" value="NZ_QVTD01000003.1"/>
</dbReference>
<evidence type="ECO:0000259" key="4">
    <source>
        <dbReference type="Pfam" id="PF00465"/>
    </source>
</evidence>
<feature type="domain" description="Alcohol dehydrogenase iron-type/glycerol dehydrogenase GldA" evidence="4">
    <location>
        <begin position="12"/>
        <end position="153"/>
    </location>
</feature>
<keyword evidence="3" id="KW-0520">NAD</keyword>
<organism evidence="6 7">
    <name type="scientific">Peribacillus glennii</name>
    <dbReference type="NCBI Taxonomy" id="2303991"/>
    <lineage>
        <taxon>Bacteria</taxon>
        <taxon>Bacillati</taxon>
        <taxon>Bacillota</taxon>
        <taxon>Bacilli</taxon>
        <taxon>Bacillales</taxon>
        <taxon>Bacillaceae</taxon>
        <taxon>Peribacillus</taxon>
    </lineage>
</organism>
<dbReference type="PANTHER" id="PTHR11496">
    <property type="entry name" value="ALCOHOL DEHYDROGENASE"/>
    <property type="match status" value="1"/>
</dbReference>
<dbReference type="InterPro" id="IPR056798">
    <property type="entry name" value="ADH_Fe_C"/>
</dbReference>
<accession>A0A372LGJ2</accession>
<comment type="caution">
    <text evidence="6">The sequence shown here is derived from an EMBL/GenBank/DDBJ whole genome shotgun (WGS) entry which is preliminary data.</text>
</comment>
<evidence type="ECO:0000256" key="3">
    <source>
        <dbReference type="ARBA" id="ARBA00023027"/>
    </source>
</evidence>
<protein>
    <submittedName>
        <fullName evidence="6">Maleylacetate reductase</fullName>
    </submittedName>
</protein>
<dbReference type="CDD" id="cd08177">
    <property type="entry name" value="MAR"/>
    <property type="match status" value="1"/>
</dbReference>
<comment type="similarity">
    <text evidence="1">Belongs to the iron-containing alcohol dehydrogenase family.</text>
</comment>
<dbReference type="GO" id="GO:0004022">
    <property type="term" value="F:alcohol dehydrogenase (NAD+) activity"/>
    <property type="evidence" value="ECO:0007669"/>
    <property type="project" value="TreeGrafter"/>
</dbReference>
<dbReference type="InterPro" id="IPR039697">
    <property type="entry name" value="Alcohol_dehydrogenase_Fe"/>
</dbReference>
<evidence type="ECO:0000259" key="5">
    <source>
        <dbReference type="Pfam" id="PF25137"/>
    </source>
</evidence>
<evidence type="ECO:0000256" key="2">
    <source>
        <dbReference type="ARBA" id="ARBA00023002"/>
    </source>
</evidence>
<dbReference type="Proteomes" id="UP000262939">
    <property type="component" value="Unassembled WGS sequence"/>
</dbReference>
<feature type="domain" description="Fe-containing alcohol dehydrogenase-like C-terminal" evidence="5">
    <location>
        <begin position="165"/>
        <end position="348"/>
    </location>
</feature>
<evidence type="ECO:0000313" key="6">
    <source>
        <dbReference type="EMBL" id="RFU65104.1"/>
    </source>
</evidence>
<name>A0A372LGJ2_9BACI</name>
<keyword evidence="2" id="KW-0560">Oxidoreductase</keyword>
<evidence type="ECO:0000313" key="7">
    <source>
        <dbReference type="Proteomes" id="UP000262939"/>
    </source>
</evidence>
<dbReference type="GO" id="GO:0018506">
    <property type="term" value="F:maleylacetate reductase activity"/>
    <property type="evidence" value="ECO:0007669"/>
    <property type="project" value="InterPro"/>
</dbReference>
<dbReference type="GO" id="GO:0046872">
    <property type="term" value="F:metal ion binding"/>
    <property type="evidence" value="ECO:0007669"/>
    <property type="project" value="InterPro"/>
</dbReference>
<dbReference type="Pfam" id="PF00465">
    <property type="entry name" value="Fe-ADH"/>
    <property type="match status" value="1"/>
</dbReference>
<keyword evidence="7" id="KW-1185">Reference proteome</keyword>
<sequence>MKPFNYDSYNCRVVFGADSINNIKAEVEALKSKKALVISTPGRLDIAKKIDDLLGDSSVGIFPDAVQHVPIETVENCLEIVDKVKADSLIAIGGGSAIGLAKAISLQSAIPIIAIPTTYSGSEMTPIWGITEKGQKKTGNDPIVKPQVVIYDPVLTTGLPKHISVTSGMNAIAHCVEGLYTRNSNPVITLIAEEGIRTLFAILPRILENPSDLEIRSEALYGSWLGGTVLGSVGMALHHKLCHILGGSFGLPHAETHSVVLPYVIWYNFSHIPEATEIMARAIGSKEEDVAGSLFDLALALGIPMSLADLGLKEHDLDQAAELAIINTYYNPRPIDKSLIRQLLQYAYQGKRPEPGNFFVDTEKQIQ</sequence>
<proteinExistence type="inferred from homology"/>
<dbReference type="EMBL" id="QVTD01000003">
    <property type="protein sequence ID" value="RFU65104.1"/>
    <property type="molecule type" value="Genomic_DNA"/>
</dbReference>
<dbReference type="InterPro" id="IPR034786">
    <property type="entry name" value="MAR"/>
</dbReference>
<dbReference type="Pfam" id="PF25137">
    <property type="entry name" value="ADH_Fe_C"/>
    <property type="match status" value="1"/>
</dbReference>
<evidence type="ECO:0000256" key="1">
    <source>
        <dbReference type="ARBA" id="ARBA00007358"/>
    </source>
</evidence>
<dbReference type="AlphaFoldDB" id="A0A372LGJ2"/>
<dbReference type="SUPFAM" id="SSF56796">
    <property type="entry name" value="Dehydroquinate synthase-like"/>
    <property type="match status" value="1"/>
</dbReference>
<dbReference type="Gene3D" id="1.20.1090.10">
    <property type="entry name" value="Dehydroquinate synthase-like - alpha domain"/>
    <property type="match status" value="1"/>
</dbReference>
<gene>
    <name evidence="6" type="ORF">D0466_04115</name>
</gene>
<dbReference type="InterPro" id="IPR001670">
    <property type="entry name" value="ADH_Fe/GldA"/>
</dbReference>
<dbReference type="OrthoDB" id="9815791at2"/>